<keyword evidence="4 6" id="KW-1133">Transmembrane helix</keyword>
<dbReference type="EMBL" id="PFWT01000008">
    <property type="protein sequence ID" value="PJA46763.1"/>
    <property type="molecule type" value="Genomic_DNA"/>
</dbReference>
<evidence type="ECO:0000256" key="3">
    <source>
        <dbReference type="ARBA" id="ARBA00022960"/>
    </source>
</evidence>
<evidence type="ECO:0000256" key="1">
    <source>
        <dbReference type="ARBA" id="ARBA00004141"/>
    </source>
</evidence>
<feature type="transmembrane region" description="Helical" evidence="6">
    <location>
        <begin position="188"/>
        <end position="208"/>
    </location>
</feature>
<dbReference type="GO" id="GO:0051301">
    <property type="term" value="P:cell division"/>
    <property type="evidence" value="ECO:0007669"/>
    <property type="project" value="InterPro"/>
</dbReference>
<keyword evidence="3" id="KW-0133">Cell shape</keyword>
<protein>
    <recommendedName>
        <fullName evidence="9">Rod shape-determining protein RodA</fullName>
    </recommendedName>
</protein>
<gene>
    <name evidence="7" type="ORF">CO173_01575</name>
</gene>
<keyword evidence="2 6" id="KW-0812">Transmembrane</keyword>
<feature type="transmembrane region" description="Helical" evidence="6">
    <location>
        <begin position="12"/>
        <end position="33"/>
    </location>
</feature>
<dbReference type="PANTHER" id="PTHR30474:SF1">
    <property type="entry name" value="PEPTIDOGLYCAN GLYCOSYLTRANSFERASE MRDB"/>
    <property type="match status" value="1"/>
</dbReference>
<feature type="transmembrane region" description="Helical" evidence="6">
    <location>
        <begin position="78"/>
        <end position="97"/>
    </location>
</feature>
<dbReference type="GO" id="GO:0005886">
    <property type="term" value="C:plasma membrane"/>
    <property type="evidence" value="ECO:0007669"/>
    <property type="project" value="TreeGrafter"/>
</dbReference>
<sequence length="377" mass="42308">MIIRRIFERLQKLDWFLLLATLVLVAFGVAAIYSVELSHDGSDFYFLKKHLMIFGFSLLAFFIFASTNYLQLRNYARILYIIGVILLVAVLFFGLTIRGTTGWFVIFGFSFQPVEFMKLALAVELSSYFGEHARRKFGWREIFSSGFLAGVPIILTMLQPDLGSASLLIGMWLMLIFFAGIKWHQAAILGGSAILVIIFAWFFLLAGYQRDRVQVFLNPDLDPLEKGYNIAQAKIAIGSGQLFGRGLGFGSQSQLKFLPESHTDFVFSVIAEELGFFGVTILYLSFLIIFYRILLHSYGARDNFSSFLAIAIFGIIFTQAFINICVNLAILPATGVALPFVSYGGTSLLFSFIMLGIVESMALQSRPGDIVLSRWYN</sequence>
<dbReference type="InterPro" id="IPR001182">
    <property type="entry name" value="FtsW/RodA"/>
</dbReference>
<feature type="transmembrane region" description="Helical" evidence="6">
    <location>
        <begin position="53"/>
        <end position="71"/>
    </location>
</feature>
<evidence type="ECO:0000313" key="8">
    <source>
        <dbReference type="Proteomes" id="UP000231263"/>
    </source>
</evidence>
<proteinExistence type="predicted"/>
<accession>A0A2M7XFV9</accession>
<keyword evidence="5 6" id="KW-0472">Membrane</keyword>
<feature type="transmembrane region" description="Helical" evidence="6">
    <location>
        <begin position="307"/>
        <end position="330"/>
    </location>
</feature>
<name>A0A2M7XFV9_9BACT</name>
<dbReference type="Proteomes" id="UP000231263">
    <property type="component" value="Unassembled WGS sequence"/>
</dbReference>
<dbReference type="PANTHER" id="PTHR30474">
    <property type="entry name" value="CELL CYCLE PROTEIN"/>
    <property type="match status" value="1"/>
</dbReference>
<dbReference type="GO" id="GO:0015648">
    <property type="term" value="F:lipid-linked peptidoglycan transporter activity"/>
    <property type="evidence" value="ECO:0007669"/>
    <property type="project" value="TreeGrafter"/>
</dbReference>
<comment type="caution">
    <text evidence="7">The sequence shown here is derived from an EMBL/GenBank/DDBJ whole genome shotgun (WGS) entry which is preliminary data.</text>
</comment>
<dbReference type="GO" id="GO:0032153">
    <property type="term" value="C:cell division site"/>
    <property type="evidence" value="ECO:0007669"/>
    <property type="project" value="TreeGrafter"/>
</dbReference>
<evidence type="ECO:0000256" key="2">
    <source>
        <dbReference type="ARBA" id="ARBA00022692"/>
    </source>
</evidence>
<organism evidence="7 8">
    <name type="scientific">Candidatus Uhrbacteria bacterium CG_4_9_14_3_um_filter_41_35</name>
    <dbReference type="NCBI Taxonomy" id="1975034"/>
    <lineage>
        <taxon>Bacteria</taxon>
        <taxon>Candidatus Uhriibacteriota</taxon>
    </lineage>
</organism>
<evidence type="ECO:0008006" key="9">
    <source>
        <dbReference type="Google" id="ProtNLM"/>
    </source>
</evidence>
<evidence type="ECO:0000256" key="4">
    <source>
        <dbReference type="ARBA" id="ARBA00022989"/>
    </source>
</evidence>
<dbReference type="GO" id="GO:0008360">
    <property type="term" value="P:regulation of cell shape"/>
    <property type="evidence" value="ECO:0007669"/>
    <property type="project" value="UniProtKB-KW"/>
</dbReference>
<feature type="transmembrane region" description="Helical" evidence="6">
    <location>
        <begin position="336"/>
        <end position="358"/>
    </location>
</feature>
<dbReference type="AlphaFoldDB" id="A0A2M7XFV9"/>
<evidence type="ECO:0000313" key="7">
    <source>
        <dbReference type="EMBL" id="PJA46763.1"/>
    </source>
</evidence>
<feature type="transmembrane region" description="Helical" evidence="6">
    <location>
        <begin position="274"/>
        <end position="295"/>
    </location>
</feature>
<feature type="transmembrane region" description="Helical" evidence="6">
    <location>
        <begin position="164"/>
        <end position="181"/>
    </location>
</feature>
<evidence type="ECO:0000256" key="6">
    <source>
        <dbReference type="SAM" id="Phobius"/>
    </source>
</evidence>
<evidence type="ECO:0000256" key="5">
    <source>
        <dbReference type="ARBA" id="ARBA00023136"/>
    </source>
</evidence>
<feature type="transmembrane region" description="Helical" evidence="6">
    <location>
        <begin position="137"/>
        <end position="158"/>
    </location>
</feature>
<reference evidence="8" key="1">
    <citation type="submission" date="2017-09" db="EMBL/GenBank/DDBJ databases">
        <title>Depth-based differentiation of microbial function through sediment-hosted aquifers and enrichment of novel symbionts in the deep terrestrial subsurface.</title>
        <authorList>
            <person name="Probst A.J."/>
            <person name="Ladd B."/>
            <person name="Jarett J.K."/>
            <person name="Geller-Mcgrath D.E."/>
            <person name="Sieber C.M.K."/>
            <person name="Emerson J.B."/>
            <person name="Anantharaman K."/>
            <person name="Thomas B.C."/>
            <person name="Malmstrom R."/>
            <person name="Stieglmeier M."/>
            <person name="Klingl A."/>
            <person name="Woyke T."/>
            <person name="Ryan C.M."/>
            <person name="Banfield J.F."/>
        </authorList>
    </citation>
    <scope>NUCLEOTIDE SEQUENCE [LARGE SCALE GENOMIC DNA]</scope>
</reference>
<comment type="subcellular location">
    <subcellularLocation>
        <location evidence="1">Membrane</location>
        <topology evidence="1">Multi-pass membrane protein</topology>
    </subcellularLocation>
</comment>
<dbReference type="Pfam" id="PF01098">
    <property type="entry name" value="FTSW_RODA_SPOVE"/>
    <property type="match status" value="1"/>
</dbReference>